<evidence type="ECO:0000259" key="1">
    <source>
        <dbReference type="Pfam" id="PF13699"/>
    </source>
</evidence>
<evidence type="ECO:0000313" key="3">
    <source>
        <dbReference type="Proteomes" id="UP000186657"/>
    </source>
</evidence>
<accession>A0A1U7N5S5</accession>
<protein>
    <recommendedName>
        <fullName evidence="1">eCIS core domain-containing protein</fullName>
    </recommendedName>
</protein>
<feature type="domain" description="eCIS core" evidence="1">
    <location>
        <begin position="206"/>
        <end position="281"/>
    </location>
</feature>
<dbReference type="EMBL" id="MKZS01000001">
    <property type="protein sequence ID" value="OLT61291.1"/>
    <property type="molecule type" value="Genomic_DNA"/>
</dbReference>
<dbReference type="Proteomes" id="UP000186657">
    <property type="component" value="Unassembled WGS sequence"/>
</dbReference>
<comment type="caution">
    <text evidence="2">The sequence shown here is derived from an EMBL/GenBank/DDBJ whole genome shotgun (WGS) entry which is preliminary data.</text>
</comment>
<dbReference type="AlphaFoldDB" id="A0A1U7N5S5"/>
<sequence length="545" mass="60905">MNTPSAIRLYHDDVTVKDLTKLMGNLRQSQTRKTLTRDQSIVSGSRKPTYHPIEELQGIIGNRALGNLIKSQQDLSRQVHRTQDPLLSTVSPVSGQSIQRMPRFRGLSHELMGHWQQGNPVQAKLTIGEAGDKYELEADRVASEVVDRINTPVTSHSTQPESIQAQGQQDELMRKPMVQLQSVEGGMAATPELESSIQQAKGSGMPIAESIRKPMEQSFGADFSGVRVHADAQSNQLNQSIQARAFTTGKDIFFRQGEYNPGSRGGQELIAHELTHVVQQIGSTVQRQTESQDFNQGVIQRKIITFKPQHPKAESAYTPEEKEGKEKAEKVDNEVEKAFDEFIKGNYDGASEAQKLIYFRRKQEYEDGKKVIHPSTAAGYVIEGKANVGIKALGSEFETQNTTLLKGTRPDVAIKLSTGNYALVDITAQKSAGHILDKKGNWTGHANIPYVAESIYPSINFDDPSSTKSLSDDEVEAAIKAAKESEDFKKLAEQEWLEQQENIFKKYQEKVEDIIDNFNRDIKEGGKPNKAIFRLNQRTRQSWLE</sequence>
<organism evidence="2 3">
    <name type="scientific">Moorena bouillonii PNG</name>
    <dbReference type="NCBI Taxonomy" id="568701"/>
    <lineage>
        <taxon>Bacteria</taxon>
        <taxon>Bacillati</taxon>
        <taxon>Cyanobacteriota</taxon>
        <taxon>Cyanophyceae</taxon>
        <taxon>Coleofasciculales</taxon>
        <taxon>Coleofasciculaceae</taxon>
        <taxon>Moorena</taxon>
    </lineage>
</organism>
<dbReference type="Pfam" id="PF13699">
    <property type="entry name" value="eCIS_core"/>
    <property type="match status" value="1"/>
</dbReference>
<reference evidence="2 3" key="1">
    <citation type="submission" date="2016-10" db="EMBL/GenBank/DDBJ databases">
        <title>Comparative genomics uncovers the prolific and rare metabolic potential of the cyanobacterial genus Moorea.</title>
        <authorList>
            <person name="Leao T."/>
            <person name="Castelao G."/>
            <person name="Korobeynikov A."/>
            <person name="Monroe E.A."/>
            <person name="Podell S."/>
            <person name="Glukhov E."/>
            <person name="Allen E."/>
            <person name="Gerwick W.H."/>
            <person name="Gerwick L."/>
        </authorList>
    </citation>
    <scope>NUCLEOTIDE SEQUENCE [LARGE SCALE GENOMIC DNA]</scope>
    <source>
        <strain evidence="2 3">PNG5-198</strain>
    </source>
</reference>
<proteinExistence type="predicted"/>
<gene>
    <name evidence="2" type="ORF">BJP37_22035</name>
</gene>
<dbReference type="InterPro" id="IPR025295">
    <property type="entry name" value="eCIS_core_dom"/>
</dbReference>
<keyword evidence="3" id="KW-1185">Reference proteome</keyword>
<dbReference type="RefSeq" id="WP_075902291.1">
    <property type="nucleotide sequence ID" value="NZ_MKZS01000001.1"/>
</dbReference>
<evidence type="ECO:0000313" key="2">
    <source>
        <dbReference type="EMBL" id="OLT61291.1"/>
    </source>
</evidence>
<name>A0A1U7N5S5_9CYAN</name>